<dbReference type="EMBL" id="KZ293682">
    <property type="protein sequence ID" value="PBK86685.1"/>
    <property type="molecule type" value="Genomic_DNA"/>
</dbReference>
<protein>
    <submittedName>
        <fullName evidence="1">Uncharacterized protein</fullName>
    </submittedName>
</protein>
<organism evidence="1 2">
    <name type="scientific">Armillaria gallica</name>
    <name type="common">Bulbous honey fungus</name>
    <name type="synonym">Armillaria bulbosa</name>
    <dbReference type="NCBI Taxonomy" id="47427"/>
    <lineage>
        <taxon>Eukaryota</taxon>
        <taxon>Fungi</taxon>
        <taxon>Dikarya</taxon>
        <taxon>Basidiomycota</taxon>
        <taxon>Agaricomycotina</taxon>
        <taxon>Agaricomycetes</taxon>
        <taxon>Agaricomycetidae</taxon>
        <taxon>Agaricales</taxon>
        <taxon>Marasmiineae</taxon>
        <taxon>Physalacriaceae</taxon>
        <taxon>Armillaria</taxon>
    </lineage>
</organism>
<evidence type="ECO:0000313" key="2">
    <source>
        <dbReference type="Proteomes" id="UP000217790"/>
    </source>
</evidence>
<dbReference type="AlphaFoldDB" id="A0A2H3CUI9"/>
<reference evidence="2" key="1">
    <citation type="journal article" date="2017" name="Nat. Ecol. Evol.">
        <title>Genome expansion and lineage-specific genetic innovations in the forest pathogenic fungi Armillaria.</title>
        <authorList>
            <person name="Sipos G."/>
            <person name="Prasanna A.N."/>
            <person name="Walter M.C."/>
            <person name="O'Connor E."/>
            <person name="Balint B."/>
            <person name="Krizsan K."/>
            <person name="Kiss B."/>
            <person name="Hess J."/>
            <person name="Varga T."/>
            <person name="Slot J."/>
            <person name="Riley R."/>
            <person name="Boka B."/>
            <person name="Rigling D."/>
            <person name="Barry K."/>
            <person name="Lee J."/>
            <person name="Mihaltcheva S."/>
            <person name="LaButti K."/>
            <person name="Lipzen A."/>
            <person name="Waldron R."/>
            <person name="Moloney N.M."/>
            <person name="Sperisen C."/>
            <person name="Kredics L."/>
            <person name="Vagvoelgyi C."/>
            <person name="Patrignani A."/>
            <person name="Fitzpatrick D."/>
            <person name="Nagy I."/>
            <person name="Doyle S."/>
            <person name="Anderson J.B."/>
            <person name="Grigoriev I.V."/>
            <person name="Gueldener U."/>
            <person name="Muensterkoetter M."/>
            <person name="Nagy L.G."/>
        </authorList>
    </citation>
    <scope>NUCLEOTIDE SEQUENCE [LARGE SCALE GENOMIC DNA]</scope>
    <source>
        <strain evidence="2">Ar21-2</strain>
    </source>
</reference>
<keyword evidence="2" id="KW-1185">Reference proteome</keyword>
<dbReference type="InParanoid" id="A0A2H3CUI9"/>
<sequence length="632" mass="71516">MMCMPPLGVNREVYMQADYRYGHDDPLHWPQAYVEQFLHLACLRYIEPEPSDAFYPLYHRLTEYDFIECDPQAIVKGVGHLCRSTFLKLEKACQIIVESTSTVDATKSMARSMHGHMGMLELLTGQLRALPTSFSRVCLSFAETQHVARELRALVEYMTIFKPRMDAPGCDAPSLPVDKDLVGAFSNKATVVQRFFKAGIPIWHMVPMKDLAGTRVDELYPFVTSPIMGEPCHLRLPSVFVGSSGNPKKYLKIQEFVMHSLRWVDPFAISSPIILSCGDIPLAVASSSSSRYSPYHKNTRPKSSHSNCLIDPQHPLLPLLLEPWRTALLSVDANPARCHACARPSPSNPMAIPHENQYAFPRPDIIATVNTDKKVDSFLESWLHLRIPLYACLTVTERVPANLYHQEWRAVLALGFLHSAGESGGKATKRRQEVRKMIDGYLDNFPLCGDNEVSVAFWKEKAYQSLTTEERQEICWELGEVNFRCEFRALHHRVAASSRPSISAFDLSQCFADGQHLPGQLDVGSANYGVAHHLWLEHAPCIFAMKKVMKTWQGHPASLEIVKPAGWTEEEFLDLEKQIASFYADTFFLYFGRAPVLPRQLSHKTSDEYVPEPRHRVATTRLGIYLDAEELL</sequence>
<dbReference type="OMA" id="DETICAH"/>
<dbReference type="STRING" id="47427.A0A2H3CUI9"/>
<dbReference type="OrthoDB" id="2634326at2759"/>
<gene>
    <name evidence="1" type="ORF">ARMGADRAFT_1086196</name>
</gene>
<accession>A0A2H3CUI9</accession>
<dbReference type="Proteomes" id="UP000217790">
    <property type="component" value="Unassembled WGS sequence"/>
</dbReference>
<name>A0A2H3CUI9_ARMGA</name>
<proteinExistence type="predicted"/>
<evidence type="ECO:0000313" key="1">
    <source>
        <dbReference type="EMBL" id="PBK86685.1"/>
    </source>
</evidence>